<proteinExistence type="predicted"/>
<evidence type="ECO:0000313" key="2">
    <source>
        <dbReference type="Proteomes" id="UP001055879"/>
    </source>
</evidence>
<dbReference type="Proteomes" id="UP001055879">
    <property type="component" value="Linkage Group LG03"/>
</dbReference>
<keyword evidence="2" id="KW-1185">Reference proteome</keyword>
<sequence length="104" mass="11211">MAHPGIAVPGELCTRESKSNGPEGGLGHEAYQGVDRAREVLPPGNGVFGFKRCRNPGLPDNEPNHNGKTKRVADAGGNPRRRSGRGGYQWWRFVCASNGLSITR</sequence>
<organism evidence="1 2">
    <name type="scientific">Arctium lappa</name>
    <name type="common">Greater burdock</name>
    <name type="synonym">Lappa major</name>
    <dbReference type="NCBI Taxonomy" id="4217"/>
    <lineage>
        <taxon>Eukaryota</taxon>
        <taxon>Viridiplantae</taxon>
        <taxon>Streptophyta</taxon>
        <taxon>Embryophyta</taxon>
        <taxon>Tracheophyta</taxon>
        <taxon>Spermatophyta</taxon>
        <taxon>Magnoliopsida</taxon>
        <taxon>eudicotyledons</taxon>
        <taxon>Gunneridae</taxon>
        <taxon>Pentapetalae</taxon>
        <taxon>asterids</taxon>
        <taxon>campanulids</taxon>
        <taxon>Asterales</taxon>
        <taxon>Asteraceae</taxon>
        <taxon>Carduoideae</taxon>
        <taxon>Cardueae</taxon>
        <taxon>Arctiinae</taxon>
        <taxon>Arctium</taxon>
    </lineage>
</organism>
<reference evidence="2" key="1">
    <citation type="journal article" date="2022" name="Mol. Ecol. Resour.">
        <title>The genomes of chicory, endive, great burdock and yacon provide insights into Asteraceae palaeo-polyploidization history and plant inulin production.</title>
        <authorList>
            <person name="Fan W."/>
            <person name="Wang S."/>
            <person name="Wang H."/>
            <person name="Wang A."/>
            <person name="Jiang F."/>
            <person name="Liu H."/>
            <person name="Zhao H."/>
            <person name="Xu D."/>
            <person name="Zhang Y."/>
        </authorList>
    </citation>
    <scope>NUCLEOTIDE SEQUENCE [LARGE SCALE GENOMIC DNA]</scope>
    <source>
        <strain evidence="2">cv. Niubang</strain>
    </source>
</reference>
<gene>
    <name evidence="1" type="ORF">L6452_08532</name>
</gene>
<accession>A0ACB9DI66</accession>
<protein>
    <submittedName>
        <fullName evidence="1">Uncharacterized protein</fullName>
    </submittedName>
</protein>
<dbReference type="EMBL" id="CM042049">
    <property type="protein sequence ID" value="KAI3746110.1"/>
    <property type="molecule type" value="Genomic_DNA"/>
</dbReference>
<reference evidence="1 2" key="2">
    <citation type="journal article" date="2022" name="Mol. Ecol. Resour.">
        <title>The genomes of chicory, endive, great burdock and yacon provide insights into Asteraceae paleo-polyploidization history and plant inulin production.</title>
        <authorList>
            <person name="Fan W."/>
            <person name="Wang S."/>
            <person name="Wang H."/>
            <person name="Wang A."/>
            <person name="Jiang F."/>
            <person name="Liu H."/>
            <person name="Zhao H."/>
            <person name="Xu D."/>
            <person name="Zhang Y."/>
        </authorList>
    </citation>
    <scope>NUCLEOTIDE SEQUENCE [LARGE SCALE GENOMIC DNA]</scope>
    <source>
        <strain evidence="2">cv. Niubang</strain>
    </source>
</reference>
<name>A0ACB9DI66_ARCLA</name>
<comment type="caution">
    <text evidence="1">The sequence shown here is derived from an EMBL/GenBank/DDBJ whole genome shotgun (WGS) entry which is preliminary data.</text>
</comment>
<evidence type="ECO:0000313" key="1">
    <source>
        <dbReference type="EMBL" id="KAI3746110.1"/>
    </source>
</evidence>